<accession>A0ABV0EUG9</accession>
<evidence type="ECO:0000259" key="5">
    <source>
        <dbReference type="PROSITE" id="PS50977"/>
    </source>
</evidence>
<dbReference type="RefSeq" id="WP_207701814.1">
    <property type="nucleotide sequence ID" value="NZ_JAFREL020000004.1"/>
</dbReference>
<dbReference type="Gene3D" id="1.10.357.10">
    <property type="entry name" value="Tetracycline Repressor, domain 2"/>
    <property type="match status" value="1"/>
</dbReference>
<proteinExistence type="predicted"/>
<sequence length="184" mass="21025">MKKITKQEIVDVTIKILDEQGVAGVSLKEVAGNLQIKPPSLYNHIKNREDLLAQAAYFSLENFYQALLLAGVGVEKKEALFAMSQAYRKFAVAHPGQYELIQKQVYWENTEAEQISNQVVNLLQKILDGFDLPKAEQIYFIRLLRSYLHGFSSLTGKESFQLQENIEESFIYGLRIILSKLPQE</sequence>
<dbReference type="PROSITE" id="PS50977">
    <property type="entry name" value="HTH_TETR_2"/>
    <property type="match status" value="1"/>
</dbReference>
<feature type="domain" description="HTH tetR-type" evidence="5">
    <location>
        <begin position="3"/>
        <end position="63"/>
    </location>
</feature>
<keyword evidence="3" id="KW-0804">Transcription</keyword>
<keyword evidence="7" id="KW-1185">Reference proteome</keyword>
<dbReference type="Pfam" id="PF00440">
    <property type="entry name" value="TetR_N"/>
    <property type="match status" value="1"/>
</dbReference>
<dbReference type="InterPro" id="IPR009057">
    <property type="entry name" value="Homeodomain-like_sf"/>
</dbReference>
<dbReference type="InterPro" id="IPR025996">
    <property type="entry name" value="MT1864/Rv1816-like_C"/>
</dbReference>
<feature type="DNA-binding region" description="H-T-H motif" evidence="4">
    <location>
        <begin position="26"/>
        <end position="45"/>
    </location>
</feature>
<evidence type="ECO:0000313" key="6">
    <source>
        <dbReference type="EMBL" id="MEO1772289.1"/>
    </source>
</evidence>
<comment type="caution">
    <text evidence="6">The sequence shown here is derived from an EMBL/GenBank/DDBJ whole genome shotgun (WGS) entry which is preliminary data.</text>
</comment>
<protein>
    <recommendedName>
        <fullName evidence="5">HTH tetR-type domain-containing protein</fullName>
    </recommendedName>
</protein>
<dbReference type="Pfam" id="PF13305">
    <property type="entry name" value="TetR_C_33"/>
    <property type="match status" value="1"/>
</dbReference>
<reference evidence="6 7" key="2">
    <citation type="submission" date="2024-02" db="EMBL/GenBank/DDBJ databases">
        <title>The Genome Sequence of Enterococcus sp. DIV0159.</title>
        <authorList>
            <person name="Earl A."/>
            <person name="Manson A."/>
            <person name="Gilmore M."/>
            <person name="Sanders J."/>
            <person name="Shea T."/>
            <person name="Howe W."/>
            <person name="Livny J."/>
            <person name="Cuomo C."/>
            <person name="Neafsey D."/>
            <person name="Birren B."/>
        </authorList>
    </citation>
    <scope>NUCLEOTIDE SEQUENCE [LARGE SCALE GENOMIC DNA]</scope>
    <source>
        <strain evidence="6 7">665A</strain>
    </source>
</reference>
<keyword evidence="2 4" id="KW-0238">DNA-binding</keyword>
<dbReference type="SUPFAM" id="SSF48498">
    <property type="entry name" value="Tetracyclin repressor-like, C-terminal domain"/>
    <property type="match status" value="1"/>
</dbReference>
<gene>
    <name evidence="6" type="ORF">JZO67_004271</name>
</gene>
<dbReference type="EMBL" id="JAFREL020000004">
    <property type="protein sequence ID" value="MEO1772289.1"/>
    <property type="molecule type" value="Genomic_DNA"/>
</dbReference>
<dbReference type="Gene3D" id="1.10.10.60">
    <property type="entry name" value="Homeodomain-like"/>
    <property type="match status" value="1"/>
</dbReference>
<evidence type="ECO:0000256" key="1">
    <source>
        <dbReference type="ARBA" id="ARBA00023015"/>
    </source>
</evidence>
<dbReference type="InterPro" id="IPR001647">
    <property type="entry name" value="HTH_TetR"/>
</dbReference>
<keyword evidence="1" id="KW-0805">Transcription regulation</keyword>
<evidence type="ECO:0000256" key="4">
    <source>
        <dbReference type="PROSITE-ProRule" id="PRU00335"/>
    </source>
</evidence>
<reference evidence="6 7" key="1">
    <citation type="submission" date="2021-03" db="EMBL/GenBank/DDBJ databases">
        <authorList>
            <person name="Gilmore M.S."/>
            <person name="Schwartzman J."/>
            <person name="Van Tyne D."/>
            <person name="Martin M."/>
            <person name="Earl A.M."/>
            <person name="Manson A.L."/>
            <person name="Straub T."/>
            <person name="Salamzade R."/>
            <person name="Saavedra J."/>
            <person name="Lebreton F."/>
            <person name="Prichula J."/>
            <person name="Schaufler K."/>
            <person name="Gaca A."/>
            <person name="Sgardioli B."/>
            <person name="Wagenaar J."/>
            <person name="Strong T."/>
        </authorList>
    </citation>
    <scope>NUCLEOTIDE SEQUENCE [LARGE SCALE GENOMIC DNA]</scope>
    <source>
        <strain evidence="6 7">665A</strain>
    </source>
</reference>
<evidence type="ECO:0000313" key="7">
    <source>
        <dbReference type="Proteomes" id="UP000664357"/>
    </source>
</evidence>
<evidence type="ECO:0000256" key="2">
    <source>
        <dbReference type="ARBA" id="ARBA00023125"/>
    </source>
</evidence>
<dbReference type="SUPFAM" id="SSF46689">
    <property type="entry name" value="Homeodomain-like"/>
    <property type="match status" value="1"/>
</dbReference>
<dbReference type="Proteomes" id="UP000664357">
    <property type="component" value="Unassembled WGS sequence"/>
</dbReference>
<evidence type="ECO:0000256" key="3">
    <source>
        <dbReference type="ARBA" id="ARBA00023163"/>
    </source>
</evidence>
<dbReference type="InterPro" id="IPR036271">
    <property type="entry name" value="Tet_transcr_reg_TetR-rel_C_sf"/>
</dbReference>
<name>A0ABV0EUG9_9ENTE</name>
<organism evidence="6 7">
    <name type="scientific">Candidatus Enterococcus ferrettii</name>
    <dbReference type="NCBI Taxonomy" id="2815324"/>
    <lineage>
        <taxon>Bacteria</taxon>
        <taxon>Bacillati</taxon>
        <taxon>Bacillota</taxon>
        <taxon>Bacilli</taxon>
        <taxon>Lactobacillales</taxon>
        <taxon>Enterococcaceae</taxon>
        <taxon>Enterococcus</taxon>
    </lineage>
</organism>